<protein>
    <submittedName>
        <fullName evidence="1">Uncharacterized protein</fullName>
    </submittedName>
</protein>
<dbReference type="Proteomes" id="UP001178507">
    <property type="component" value="Unassembled WGS sequence"/>
</dbReference>
<organism evidence="1 2">
    <name type="scientific">Effrenium voratum</name>
    <dbReference type="NCBI Taxonomy" id="2562239"/>
    <lineage>
        <taxon>Eukaryota</taxon>
        <taxon>Sar</taxon>
        <taxon>Alveolata</taxon>
        <taxon>Dinophyceae</taxon>
        <taxon>Suessiales</taxon>
        <taxon>Symbiodiniaceae</taxon>
        <taxon>Effrenium</taxon>
    </lineage>
</organism>
<accession>A0AA36IND5</accession>
<dbReference type="EMBL" id="CAUJNA010002197">
    <property type="protein sequence ID" value="CAJ1390997.1"/>
    <property type="molecule type" value="Genomic_DNA"/>
</dbReference>
<proteinExistence type="predicted"/>
<evidence type="ECO:0000313" key="1">
    <source>
        <dbReference type="EMBL" id="CAJ1390997.1"/>
    </source>
</evidence>
<keyword evidence="2" id="KW-1185">Reference proteome</keyword>
<comment type="caution">
    <text evidence="1">The sequence shown here is derived from an EMBL/GenBank/DDBJ whole genome shotgun (WGS) entry which is preliminary data.</text>
</comment>
<dbReference type="AlphaFoldDB" id="A0AA36IND5"/>
<name>A0AA36IND5_9DINO</name>
<reference evidence="1" key="1">
    <citation type="submission" date="2023-08" db="EMBL/GenBank/DDBJ databases">
        <authorList>
            <person name="Chen Y."/>
            <person name="Shah S."/>
            <person name="Dougan E. K."/>
            <person name="Thang M."/>
            <person name="Chan C."/>
        </authorList>
    </citation>
    <scope>NUCLEOTIDE SEQUENCE</scope>
</reference>
<gene>
    <name evidence="1" type="ORF">EVOR1521_LOCUS16272</name>
</gene>
<sequence>MWAASNAWSFLWSAAGLAFTYASSDFRIKRLAVKKLMAPYEPAMSPDEVVPRKVVDDIRHRLSSWRQKSDATIVSGRYKSGKTVAVEEALRGVCGVWAFTVEVEDWKPAMCQMLGVKDANMFAEVLRRVRATLQKKKFAKNLTQYPILLLDIPRDIKGGKEEGMKLVSTTAKDMSSDSRYAATAHVLVAASSAASALAFDAGGRRFDIWVGDMTEKEASELLKLHEQQESAATAIIDNCGRRAGDLVDACSMLKRGINLSNIKQRFHKMASKDVVNFMSLTLDGKQVGQQILKALLEIGGAGIEAVISTTAYEPREIAKLIRDKNAHAIIWHPTEMIYRFASSLHATIAKQKMP</sequence>
<evidence type="ECO:0000313" key="2">
    <source>
        <dbReference type="Proteomes" id="UP001178507"/>
    </source>
</evidence>